<dbReference type="InterPro" id="IPR027417">
    <property type="entry name" value="P-loop_NTPase"/>
</dbReference>
<dbReference type="GO" id="GO:0003972">
    <property type="term" value="F:RNA ligase (ATP) activity"/>
    <property type="evidence" value="ECO:0007669"/>
    <property type="project" value="UniProtKB-UniRule"/>
</dbReference>
<feature type="domain" description="tRNA ligase phosphodiesterase" evidence="4">
    <location>
        <begin position="552"/>
        <end position="836"/>
    </location>
</feature>
<dbReference type="EMBL" id="KV878899">
    <property type="protein sequence ID" value="OJJ83392.1"/>
    <property type="molecule type" value="Genomic_DNA"/>
</dbReference>
<dbReference type="RefSeq" id="XP_022400090.1">
    <property type="nucleotide sequence ID" value="XM_022546782.1"/>
</dbReference>
<dbReference type="Proteomes" id="UP000184300">
    <property type="component" value="Unassembled WGS sequence"/>
</dbReference>
<evidence type="ECO:0000259" key="6">
    <source>
        <dbReference type="Pfam" id="PF09511"/>
    </source>
</evidence>
<evidence type="ECO:0000256" key="3">
    <source>
        <dbReference type="SAM" id="MobiDB-lite"/>
    </source>
</evidence>
<feature type="domain" description="T4 RNA ligase 1-like N-terminal" evidence="6">
    <location>
        <begin position="65"/>
        <end position="298"/>
    </location>
</feature>
<gene>
    <name evidence="7" type="ORF">ASPGLDRAFT_47937</name>
</gene>
<dbReference type="EC" id="6.5.1.3" evidence="1"/>
<dbReference type="PANTHER" id="PTHR32004:SF1">
    <property type="entry name" value="TRNA LIGASE"/>
    <property type="match status" value="1"/>
</dbReference>
<dbReference type="GO" id="GO:0005634">
    <property type="term" value="C:nucleus"/>
    <property type="evidence" value="ECO:0007669"/>
    <property type="project" value="TreeGrafter"/>
</dbReference>
<protein>
    <recommendedName>
        <fullName evidence="1">tRNA ligase</fullName>
        <ecNumber evidence="1">6.5.1.3</ecNumber>
    </recommendedName>
</protein>
<dbReference type="InterPro" id="IPR012387">
    <property type="entry name" value="Trl1_fun"/>
</dbReference>
<evidence type="ECO:0000259" key="5">
    <source>
        <dbReference type="Pfam" id="PF08303"/>
    </source>
</evidence>
<feature type="compositionally biased region" description="Low complexity" evidence="3">
    <location>
        <begin position="753"/>
        <end position="766"/>
    </location>
</feature>
<reference evidence="8" key="1">
    <citation type="journal article" date="2017" name="Genome Biol.">
        <title>Comparative genomics reveals high biological diversity and specific adaptations in the industrially and medically important fungal genus Aspergillus.</title>
        <authorList>
            <person name="de Vries R.P."/>
            <person name="Riley R."/>
            <person name="Wiebenga A."/>
            <person name="Aguilar-Osorio G."/>
            <person name="Amillis S."/>
            <person name="Uchima C.A."/>
            <person name="Anderluh G."/>
            <person name="Asadollahi M."/>
            <person name="Askin M."/>
            <person name="Barry K."/>
            <person name="Battaglia E."/>
            <person name="Bayram O."/>
            <person name="Benocci T."/>
            <person name="Braus-Stromeyer S.A."/>
            <person name="Caldana C."/>
            <person name="Canovas D."/>
            <person name="Cerqueira G.C."/>
            <person name="Chen F."/>
            <person name="Chen W."/>
            <person name="Choi C."/>
            <person name="Clum A."/>
            <person name="Dos Santos R.A."/>
            <person name="Damasio A.R."/>
            <person name="Diallinas G."/>
            <person name="Emri T."/>
            <person name="Fekete E."/>
            <person name="Flipphi M."/>
            <person name="Freyberg S."/>
            <person name="Gallo A."/>
            <person name="Gournas C."/>
            <person name="Habgood R."/>
            <person name="Hainaut M."/>
            <person name="Harispe M.L."/>
            <person name="Henrissat B."/>
            <person name="Hilden K.S."/>
            <person name="Hope R."/>
            <person name="Hossain A."/>
            <person name="Karabika E."/>
            <person name="Karaffa L."/>
            <person name="Karanyi Z."/>
            <person name="Krasevec N."/>
            <person name="Kuo A."/>
            <person name="Kusch H."/>
            <person name="LaButti K."/>
            <person name="Lagendijk E.L."/>
            <person name="Lapidus A."/>
            <person name="Levasseur A."/>
            <person name="Lindquist E."/>
            <person name="Lipzen A."/>
            <person name="Logrieco A.F."/>
            <person name="MacCabe A."/>
            <person name="Maekelae M.R."/>
            <person name="Malavazi I."/>
            <person name="Melin P."/>
            <person name="Meyer V."/>
            <person name="Mielnichuk N."/>
            <person name="Miskei M."/>
            <person name="Molnar A.P."/>
            <person name="Mule G."/>
            <person name="Ngan C.Y."/>
            <person name="Orejas M."/>
            <person name="Orosz E."/>
            <person name="Ouedraogo J.P."/>
            <person name="Overkamp K.M."/>
            <person name="Park H.-S."/>
            <person name="Perrone G."/>
            <person name="Piumi F."/>
            <person name="Punt P.J."/>
            <person name="Ram A.F."/>
            <person name="Ramon A."/>
            <person name="Rauscher S."/>
            <person name="Record E."/>
            <person name="Riano-Pachon D.M."/>
            <person name="Robert V."/>
            <person name="Roehrig J."/>
            <person name="Ruller R."/>
            <person name="Salamov A."/>
            <person name="Salih N.S."/>
            <person name="Samson R.A."/>
            <person name="Sandor E."/>
            <person name="Sanguinetti M."/>
            <person name="Schuetze T."/>
            <person name="Sepcic K."/>
            <person name="Shelest E."/>
            <person name="Sherlock G."/>
            <person name="Sophianopoulou V."/>
            <person name="Squina F.M."/>
            <person name="Sun H."/>
            <person name="Susca A."/>
            <person name="Todd R.B."/>
            <person name="Tsang A."/>
            <person name="Unkles S.E."/>
            <person name="van de Wiele N."/>
            <person name="van Rossen-Uffink D."/>
            <person name="Oliveira J.V."/>
            <person name="Vesth T.C."/>
            <person name="Visser J."/>
            <person name="Yu J.-H."/>
            <person name="Zhou M."/>
            <person name="Andersen M.R."/>
            <person name="Archer D.B."/>
            <person name="Baker S.E."/>
            <person name="Benoit I."/>
            <person name="Brakhage A.A."/>
            <person name="Braus G.H."/>
            <person name="Fischer R."/>
            <person name="Frisvad J.C."/>
            <person name="Goldman G.H."/>
            <person name="Houbraken J."/>
            <person name="Oakley B."/>
            <person name="Pocsi I."/>
            <person name="Scazzocchio C."/>
            <person name="Seiboth B."/>
            <person name="vanKuyk P.A."/>
            <person name="Wortman J."/>
            <person name="Dyer P.S."/>
            <person name="Grigoriev I.V."/>
        </authorList>
    </citation>
    <scope>NUCLEOTIDE SEQUENCE [LARGE SCALE GENOMIC DNA]</scope>
    <source>
        <strain evidence="8">CBS 516.65</strain>
    </source>
</reference>
<dbReference type="GO" id="GO:0008081">
    <property type="term" value="F:phosphoric diester hydrolase activity"/>
    <property type="evidence" value="ECO:0007669"/>
    <property type="project" value="InterPro"/>
</dbReference>
<dbReference type="GeneID" id="34463043"/>
<accession>A0A1L9VHN8</accession>
<dbReference type="GO" id="GO:0051730">
    <property type="term" value="F:GTP-dependent polyribonucleotide 5'-hydroxyl-kinase activity"/>
    <property type="evidence" value="ECO:0007669"/>
    <property type="project" value="InterPro"/>
</dbReference>
<dbReference type="InterPro" id="IPR015966">
    <property type="entry name" value="tRNA_lig_kin_fungi"/>
</dbReference>
<dbReference type="InterPro" id="IPR015965">
    <property type="entry name" value="tRNA_lig_PDEase"/>
</dbReference>
<keyword evidence="1" id="KW-0819">tRNA processing</keyword>
<proteinExistence type="inferred from homology"/>
<evidence type="ECO:0000256" key="1">
    <source>
        <dbReference type="PIRNR" id="PIRNR019634"/>
    </source>
</evidence>
<keyword evidence="8" id="KW-1185">Reference proteome</keyword>
<feature type="compositionally biased region" description="Polar residues" evidence="3">
    <location>
        <begin position="612"/>
        <end position="621"/>
    </location>
</feature>
<feature type="active site" description="N6-AMP-lysine intermediate" evidence="2">
    <location>
        <position position="116"/>
    </location>
</feature>
<dbReference type="PIRSF" id="PIRSF019634">
    <property type="entry name" value="tRNA_lig_yeast"/>
    <property type="match status" value="1"/>
</dbReference>
<comment type="similarity">
    <text evidence="1">Belongs to the TRL1 family.</text>
</comment>
<dbReference type="VEuPathDB" id="FungiDB:ASPGLDRAFT_47937"/>
<dbReference type="InterPro" id="IPR019039">
    <property type="entry name" value="T4-Rnl1-like_N"/>
</dbReference>
<dbReference type="PANTHER" id="PTHR32004">
    <property type="entry name" value="TRNA LIGASE"/>
    <property type="match status" value="1"/>
</dbReference>
<feature type="region of interest" description="Disordered" evidence="3">
    <location>
        <begin position="753"/>
        <end position="774"/>
    </location>
</feature>
<feature type="region of interest" description="Disordered" evidence="3">
    <location>
        <begin position="601"/>
        <end position="626"/>
    </location>
</feature>
<name>A0A1L9VHN8_ASPGL</name>
<dbReference type="AlphaFoldDB" id="A0A1L9VHN8"/>
<evidence type="ECO:0000259" key="4">
    <source>
        <dbReference type="Pfam" id="PF08302"/>
    </source>
</evidence>
<evidence type="ECO:0000256" key="2">
    <source>
        <dbReference type="PIRSR" id="PIRSR019634-50"/>
    </source>
</evidence>
<evidence type="ECO:0000313" key="8">
    <source>
        <dbReference type="Proteomes" id="UP000184300"/>
    </source>
</evidence>
<sequence>MVQQKVGEVEQLVNSLNAATNKSKSEGKRTFSCRKSTFPVALTSISVDSWKFLDHEYKRQDLPTYARGLFTTRRKDGTAEIVTRGYDKFFNVDEVNATQWRNIETQTRGPYELSVKENGCIIFMSGLEDGTLLVCSKHSTGKRADADVSHAEAGERWVESHVRAVGKTAKDLARELREMNATAVGELCDDTFEEHVLAYDETAAGIYLHGINFNVPYFATLPGSEVHKFADKWGFKKANFVQFEDLQSAKGFLDNCAETGTWDGRETEGFVIRCQKTEPGSGVYGDWFFKYKFEEPYLMYRQWRECTKSVIAGKVPRIKKHKKITEEYLQYARRQLVKDPKLARLYNHNHGIISMRDGFLRERGLNGSEIIAMETEAEGQNDVEHSVVLVPVASLGCGKTTVAVALTKLFRWGHVQNDNIAQMKNKKKKFVIDITNSLAVCPAVIADRNNHMKREREQIIQDIQEIVPNARFVAMQYVHEPKGQMLDGIREVTRRRVLDRGDNHQTIRAGSKSTDEIIGIMEGFLGRFQGVDTERAPDDNFDEVINLDVSASSRENLEKVVNALHSAYPSLVPQVPSAQELDQAIDSAMHDYQVEQDLSFSYSKQKQKQDTNKGNNNQQQKPAAGLPSPVALAKKIEYFNISLPAKEVSNLLHSLFPPSTPPEKARLYHQLVNSRRVQATFHVTLIHRASKKDHPQLWDRYFKTYINKLHEKHNENPADTSETPPLASARIRLERLIWDSRLMTFVARILPSDDGTANNGGADNNGDGSGSDDGFWPCANALPHVTVGTVSPNIKPKESNDLLAKWLQVGSGGETGIWEAEVPGIKVVQGTVGVVMSRK</sequence>
<dbReference type="Gene3D" id="3.40.50.300">
    <property type="entry name" value="P-loop containing nucleotide triphosphate hydrolases"/>
    <property type="match status" value="1"/>
</dbReference>
<dbReference type="Pfam" id="PF09511">
    <property type="entry name" value="RNA_lig_T4_1"/>
    <property type="match status" value="1"/>
</dbReference>
<dbReference type="FunFam" id="3.40.50.300:FF:001690">
    <property type="entry name" value="tRNA ligase"/>
    <property type="match status" value="1"/>
</dbReference>
<comment type="catalytic activity">
    <reaction evidence="1">
        <text>ATP + (ribonucleotide)n-3'-hydroxyl + 5'-phospho-(ribonucleotide)m = (ribonucleotide)n+m + AMP + diphosphate.</text>
        <dbReference type="EC" id="6.5.1.3"/>
    </reaction>
</comment>
<keyword evidence="1" id="KW-0436">Ligase</keyword>
<dbReference type="Pfam" id="PF08303">
    <property type="entry name" value="tRNA_lig_kinase"/>
    <property type="match status" value="1"/>
</dbReference>
<organism evidence="7 8">
    <name type="scientific">Aspergillus glaucus CBS 516.65</name>
    <dbReference type="NCBI Taxonomy" id="1160497"/>
    <lineage>
        <taxon>Eukaryota</taxon>
        <taxon>Fungi</taxon>
        <taxon>Dikarya</taxon>
        <taxon>Ascomycota</taxon>
        <taxon>Pezizomycotina</taxon>
        <taxon>Eurotiomycetes</taxon>
        <taxon>Eurotiomycetidae</taxon>
        <taxon>Eurotiales</taxon>
        <taxon>Aspergillaceae</taxon>
        <taxon>Aspergillus</taxon>
        <taxon>Aspergillus subgen. Aspergillus</taxon>
    </lineage>
</organism>
<feature type="domain" description="tRNA ligase kinase" evidence="5">
    <location>
        <begin position="388"/>
        <end position="549"/>
    </location>
</feature>
<evidence type="ECO:0000313" key="7">
    <source>
        <dbReference type="EMBL" id="OJJ83392.1"/>
    </source>
</evidence>
<dbReference type="OrthoDB" id="276239at2759"/>
<dbReference type="STRING" id="1160497.A0A1L9VHN8"/>
<dbReference type="GO" id="GO:0006388">
    <property type="term" value="P:tRNA splicing, via endonucleolytic cleavage and ligation"/>
    <property type="evidence" value="ECO:0007669"/>
    <property type="project" value="UniProtKB-UniRule"/>
</dbReference>
<dbReference type="GO" id="GO:0005524">
    <property type="term" value="F:ATP binding"/>
    <property type="evidence" value="ECO:0007669"/>
    <property type="project" value="UniProtKB-UniRule"/>
</dbReference>
<dbReference type="Pfam" id="PF08302">
    <property type="entry name" value="tRNA_lig_CPD"/>
    <property type="match status" value="1"/>
</dbReference>